<evidence type="ECO:0000313" key="3">
    <source>
        <dbReference type="Proteomes" id="UP000009170"/>
    </source>
</evidence>
<protein>
    <submittedName>
        <fullName evidence="2">Oxoglutarate/iron-dependent dioxygenase</fullName>
    </submittedName>
</protein>
<accession>A0A090M418</accession>
<dbReference type="EMBL" id="CAID01000009">
    <property type="protein sequence ID" value="CEF98941.1"/>
    <property type="molecule type" value="Genomic_DNA"/>
</dbReference>
<dbReference type="RefSeq" id="XP_003081052.2">
    <property type="nucleotide sequence ID" value="XM_003081004.2"/>
</dbReference>
<dbReference type="GeneID" id="9831888"/>
<dbReference type="GO" id="GO:0051213">
    <property type="term" value="F:dioxygenase activity"/>
    <property type="evidence" value="ECO:0007669"/>
    <property type="project" value="UniProtKB-KW"/>
</dbReference>
<gene>
    <name evidence="2" type="ORF">OT_ostta09g00620</name>
</gene>
<dbReference type="InParanoid" id="A0A090M418"/>
<dbReference type="OrthoDB" id="504976at2759"/>
<dbReference type="STRING" id="70448.A0A090M418"/>
<comment type="caution">
    <text evidence="2">The sequence shown here is derived from an EMBL/GenBank/DDBJ whole genome shotgun (WGS) entry which is preliminary data.</text>
</comment>
<keyword evidence="2" id="KW-0560">Oxidoreductase</keyword>
<sequence length="324" mass="36462">MDDDDAPSVEIAARATHWVVERDFLPGALARAVRGRYDDVFEDATRARGERFCWDLWHVPKQYTLLRTPAEDFFGEELHGALEETLMTYARERLGCASMTPMWMSCYVHGMRQELHADVPHGPFAFVLSLTRESGADGGFTFSGGETQIMRPERLNYWRNFDSSEVVERAQIMETISPRFNQLVVFDPRLPHGVTEVFGTQDIRDGRLVLHGWFKDPEPSFSGALSEEDAAETLETALAELYARLVELPRASGMVCARITITPSGDVDDLTWTCDTLTPIPLPELPSETDIRDAIMLDIASALLELKFPPRDGSSVIILPFCFE</sequence>
<proteinExistence type="predicted"/>
<name>A0A090M418_OSTTA</name>
<dbReference type="KEGG" id="ota:OT_ostta09g00620"/>
<dbReference type="InterPro" id="IPR044862">
    <property type="entry name" value="Pro_4_hyd_alph_FE2OG_OXY"/>
</dbReference>
<dbReference type="Gene3D" id="2.60.120.620">
    <property type="entry name" value="q2cbj1_9rhob like domain"/>
    <property type="match status" value="1"/>
</dbReference>
<reference evidence="2 3" key="2">
    <citation type="journal article" date="2014" name="BMC Genomics">
        <title>An improved genome of the model marine alga Ostreococcus tauri unfolds by assessing Illumina de novo assemblies.</title>
        <authorList>
            <person name="Blanc-Mathieu R."/>
            <person name="Verhelst B."/>
            <person name="Derelle E."/>
            <person name="Rombauts S."/>
            <person name="Bouget F.Y."/>
            <person name="Carre I."/>
            <person name="Chateau A."/>
            <person name="Eyre-Walker A."/>
            <person name="Grimsley N."/>
            <person name="Moreau H."/>
            <person name="Piegu B."/>
            <person name="Rivals E."/>
            <person name="Schackwitz W."/>
            <person name="Van de Peer Y."/>
            <person name="Piganeau G."/>
        </authorList>
    </citation>
    <scope>NUCLEOTIDE SEQUENCE [LARGE SCALE GENOMIC DNA]</scope>
    <source>
        <strain evidence="3">OTTH 0595 / CCAP 157/2 / RCC745</strain>
    </source>
</reference>
<keyword evidence="2" id="KW-0223">Dioxygenase</keyword>
<dbReference type="Proteomes" id="UP000009170">
    <property type="component" value="Unassembled WGS sequence"/>
</dbReference>
<organism evidence="2 3">
    <name type="scientific">Ostreococcus tauri</name>
    <name type="common">Marine green alga</name>
    <dbReference type="NCBI Taxonomy" id="70448"/>
    <lineage>
        <taxon>Eukaryota</taxon>
        <taxon>Viridiplantae</taxon>
        <taxon>Chlorophyta</taxon>
        <taxon>Mamiellophyceae</taxon>
        <taxon>Mamiellales</taxon>
        <taxon>Bathycoccaceae</taxon>
        <taxon>Ostreococcus</taxon>
    </lineage>
</organism>
<reference evidence="3" key="1">
    <citation type="journal article" date="2006" name="Proc. Natl. Acad. Sci. U.S.A.">
        <title>Genome analysis of the smallest free-living eukaryote Ostreococcus tauri unveils many unique features.</title>
        <authorList>
            <person name="Derelle E."/>
            <person name="Ferraz C."/>
            <person name="Rombauts S."/>
            <person name="Rouze P."/>
            <person name="Worden A.Z."/>
            <person name="Robbens S."/>
            <person name="Partensky F."/>
            <person name="Degroeve S."/>
            <person name="Echeynie S."/>
            <person name="Cooke R."/>
            <person name="Saeys Y."/>
            <person name="Wuyts J."/>
            <person name="Jabbari K."/>
            <person name="Bowler C."/>
            <person name="Panaud O."/>
            <person name="Piegu B."/>
            <person name="Ball S.G."/>
            <person name="Ral J.-P."/>
            <person name="Bouget F.-Y."/>
            <person name="Piganeau G."/>
            <person name="De Baets B."/>
            <person name="Picard A."/>
            <person name="Delseny M."/>
            <person name="Demaille J."/>
            <person name="Van de Peer Y."/>
            <person name="Moreau H."/>
        </authorList>
    </citation>
    <scope>NUCLEOTIDE SEQUENCE [LARGE SCALE GENOMIC DNA]</scope>
    <source>
        <strain evidence="3">OTTH 0595 / CCAP 157/2 / RCC745</strain>
    </source>
</reference>
<feature type="domain" description="Prolyl 4-hydroxylase alpha subunit Fe(2+) 2OG dioxygenase" evidence="1">
    <location>
        <begin position="102"/>
        <end position="214"/>
    </location>
</feature>
<evidence type="ECO:0000259" key="1">
    <source>
        <dbReference type="Pfam" id="PF13640"/>
    </source>
</evidence>
<evidence type="ECO:0000313" key="2">
    <source>
        <dbReference type="EMBL" id="CEF98941.1"/>
    </source>
</evidence>
<dbReference type="AlphaFoldDB" id="A0A090M418"/>
<keyword evidence="3" id="KW-1185">Reference proteome</keyword>
<dbReference type="Pfam" id="PF13640">
    <property type="entry name" value="2OG-FeII_Oxy_3"/>
    <property type="match status" value="1"/>
</dbReference>